<evidence type="ECO:0000313" key="2">
    <source>
        <dbReference type="EMBL" id="KAF2833940.1"/>
    </source>
</evidence>
<dbReference type="OrthoDB" id="3775889at2759"/>
<accession>A0A6A7AL02</accession>
<protein>
    <submittedName>
        <fullName evidence="2">Uncharacterized protein</fullName>
    </submittedName>
</protein>
<feature type="region of interest" description="Disordered" evidence="1">
    <location>
        <begin position="1"/>
        <end position="72"/>
    </location>
</feature>
<dbReference type="AlphaFoldDB" id="A0A6A7AL02"/>
<dbReference type="EMBL" id="MU006216">
    <property type="protein sequence ID" value="KAF2833940.1"/>
    <property type="molecule type" value="Genomic_DNA"/>
</dbReference>
<name>A0A6A7AL02_9PLEO</name>
<evidence type="ECO:0000256" key="1">
    <source>
        <dbReference type="SAM" id="MobiDB-lite"/>
    </source>
</evidence>
<dbReference type="Proteomes" id="UP000799424">
    <property type="component" value="Unassembled WGS sequence"/>
</dbReference>
<feature type="compositionally biased region" description="Low complexity" evidence="1">
    <location>
        <begin position="24"/>
        <end position="43"/>
    </location>
</feature>
<organism evidence="2 3">
    <name type="scientific">Ophiobolus disseminans</name>
    <dbReference type="NCBI Taxonomy" id="1469910"/>
    <lineage>
        <taxon>Eukaryota</taxon>
        <taxon>Fungi</taxon>
        <taxon>Dikarya</taxon>
        <taxon>Ascomycota</taxon>
        <taxon>Pezizomycotina</taxon>
        <taxon>Dothideomycetes</taxon>
        <taxon>Pleosporomycetidae</taxon>
        <taxon>Pleosporales</taxon>
        <taxon>Pleosporineae</taxon>
        <taxon>Phaeosphaeriaceae</taxon>
        <taxon>Ophiobolus</taxon>
    </lineage>
</organism>
<keyword evidence="3" id="KW-1185">Reference proteome</keyword>
<sequence>MFSQKYQIPSRRRQGSSSPPPAWSPASSSSQRSSNSSWRRSLTPSPPSTPSPSNCSSAWRTNAGPPPSIGLPSWEKARVGDIVYLDPISAPLDSVIHGKLAMESPQSPWGHPAIILGKYEKSGVQCVDIRLCTSFDNKTVMQRKPERQWGLFMLVDNDQDRQPHAGTTLGTVVPGSPRFSKRTYINLSANSAYPIEYKYLTRWNPPKGQIQIDQDTVKKVLNLSHRRATSLLKTPSHR</sequence>
<proteinExistence type="predicted"/>
<gene>
    <name evidence="2" type="ORF">CC86DRAFT_415965</name>
</gene>
<evidence type="ECO:0000313" key="3">
    <source>
        <dbReference type="Proteomes" id="UP000799424"/>
    </source>
</evidence>
<reference evidence="2" key="1">
    <citation type="journal article" date="2020" name="Stud. Mycol.">
        <title>101 Dothideomycetes genomes: a test case for predicting lifestyles and emergence of pathogens.</title>
        <authorList>
            <person name="Haridas S."/>
            <person name="Albert R."/>
            <person name="Binder M."/>
            <person name="Bloem J."/>
            <person name="Labutti K."/>
            <person name="Salamov A."/>
            <person name="Andreopoulos B."/>
            <person name="Baker S."/>
            <person name="Barry K."/>
            <person name="Bills G."/>
            <person name="Bluhm B."/>
            <person name="Cannon C."/>
            <person name="Castanera R."/>
            <person name="Culley D."/>
            <person name="Daum C."/>
            <person name="Ezra D."/>
            <person name="Gonzalez J."/>
            <person name="Henrissat B."/>
            <person name="Kuo A."/>
            <person name="Liang C."/>
            <person name="Lipzen A."/>
            <person name="Lutzoni F."/>
            <person name="Magnuson J."/>
            <person name="Mondo S."/>
            <person name="Nolan M."/>
            <person name="Ohm R."/>
            <person name="Pangilinan J."/>
            <person name="Park H.-J."/>
            <person name="Ramirez L."/>
            <person name="Alfaro M."/>
            <person name="Sun H."/>
            <person name="Tritt A."/>
            <person name="Yoshinaga Y."/>
            <person name="Zwiers L.-H."/>
            <person name="Turgeon B."/>
            <person name="Goodwin S."/>
            <person name="Spatafora J."/>
            <person name="Crous P."/>
            <person name="Grigoriev I."/>
        </authorList>
    </citation>
    <scope>NUCLEOTIDE SEQUENCE</scope>
    <source>
        <strain evidence="2">CBS 113818</strain>
    </source>
</reference>